<dbReference type="OMA" id="HRHGEYY"/>
<protein>
    <submittedName>
        <fullName evidence="3">DUF1758 domain-containing protein</fullName>
    </submittedName>
</protein>
<evidence type="ECO:0000313" key="1">
    <source>
        <dbReference type="EMBL" id="VDO57831.1"/>
    </source>
</evidence>
<organism evidence="3">
    <name type="scientific">Haemonchus placei</name>
    <name type="common">Barber's pole worm</name>
    <dbReference type="NCBI Taxonomy" id="6290"/>
    <lineage>
        <taxon>Eukaryota</taxon>
        <taxon>Metazoa</taxon>
        <taxon>Ecdysozoa</taxon>
        <taxon>Nematoda</taxon>
        <taxon>Chromadorea</taxon>
        <taxon>Rhabditida</taxon>
        <taxon>Rhabditina</taxon>
        <taxon>Rhabditomorpha</taxon>
        <taxon>Strongyloidea</taxon>
        <taxon>Trichostrongylidae</taxon>
        <taxon>Haemonchus</taxon>
    </lineage>
</organism>
<proteinExistence type="predicted"/>
<reference evidence="1 2" key="2">
    <citation type="submission" date="2018-11" db="EMBL/GenBank/DDBJ databases">
        <authorList>
            <consortium name="Pathogen Informatics"/>
        </authorList>
    </citation>
    <scope>NUCLEOTIDE SEQUENCE [LARGE SCALE GENOMIC DNA]</scope>
    <source>
        <strain evidence="1 2">MHpl1</strain>
    </source>
</reference>
<dbReference type="WBParaSite" id="HPLM_0001579201-mRNA-1">
    <property type="protein sequence ID" value="HPLM_0001579201-mRNA-1"/>
    <property type="gene ID" value="HPLM_0001579201"/>
</dbReference>
<dbReference type="SUPFAM" id="SSF56672">
    <property type="entry name" value="DNA/RNA polymerases"/>
    <property type="match status" value="1"/>
</dbReference>
<evidence type="ECO:0000313" key="2">
    <source>
        <dbReference type="Proteomes" id="UP000268014"/>
    </source>
</evidence>
<dbReference type="GO" id="GO:0004190">
    <property type="term" value="F:aspartic-type endopeptidase activity"/>
    <property type="evidence" value="ECO:0007669"/>
    <property type="project" value="InterPro"/>
</dbReference>
<dbReference type="InterPro" id="IPR043502">
    <property type="entry name" value="DNA/RNA_pol_sf"/>
</dbReference>
<keyword evidence="2" id="KW-1185">Reference proteome</keyword>
<dbReference type="InterPro" id="IPR001969">
    <property type="entry name" value="Aspartic_peptidase_AS"/>
</dbReference>
<dbReference type="AlphaFoldDB" id="A0A0N4WVQ8"/>
<dbReference type="OrthoDB" id="5863279at2759"/>
<name>A0A0N4WVQ8_HAEPC</name>
<sequence>MDYLTITLLLDSGAQRSFIKSSPGASLKLTLPSTTSFTTVGMGELRETFQSNEVRITLRSCHSSKKIHHLSIFTIDKLTTQTRTAELSKEDKSFIKEKKISIAQRSLIAADVSPDLLVVQELLHRILDHSSATIKLPSGLVLTPTISGYIISGTSSIPDSMKQVGDAQCSSLIVATLISSKDDYKTDIKHLKTTSVKNGTITTGFQFTDEVKILEDNFSVAYQKMQSPLRTLNDDEEKLELYIDTLTTYLQKGVIEEAKNFSHGVATFYLPHRHGEYYLNYVLFEAHLSTPLIHEVVLQFRTHLNTMVADIQKAFLPIRLPKEHCDVARF</sequence>
<dbReference type="EMBL" id="UZAF01019126">
    <property type="protein sequence ID" value="VDO57831.1"/>
    <property type="molecule type" value="Genomic_DNA"/>
</dbReference>
<accession>A0A0N4WVQ8</accession>
<gene>
    <name evidence="1" type="ORF">HPLM_LOCUS15784</name>
</gene>
<evidence type="ECO:0000313" key="3">
    <source>
        <dbReference type="WBParaSite" id="HPLM_0001579201-mRNA-1"/>
    </source>
</evidence>
<dbReference type="Proteomes" id="UP000268014">
    <property type="component" value="Unassembled WGS sequence"/>
</dbReference>
<dbReference type="PROSITE" id="PS00141">
    <property type="entry name" value="ASP_PROTEASE"/>
    <property type="match status" value="1"/>
</dbReference>
<reference evidence="3" key="1">
    <citation type="submission" date="2017-02" db="UniProtKB">
        <authorList>
            <consortium name="WormBaseParasite"/>
        </authorList>
    </citation>
    <scope>IDENTIFICATION</scope>
</reference>
<dbReference type="GO" id="GO:0006508">
    <property type="term" value="P:proteolysis"/>
    <property type="evidence" value="ECO:0007669"/>
    <property type="project" value="InterPro"/>
</dbReference>
<dbReference type="STRING" id="6290.A0A0N4WVQ8"/>